<dbReference type="Proteomes" id="UP000249377">
    <property type="component" value="Unassembled WGS sequence"/>
</dbReference>
<gene>
    <name evidence="4" type="ORF">DPQ25_08360</name>
</gene>
<keyword evidence="5" id="KW-1185">Reference proteome</keyword>
<organism evidence="4 5">
    <name type="scientific">Hydrogeniiclostridium mannosilyticum</name>
    <dbReference type="NCBI Taxonomy" id="2764322"/>
    <lineage>
        <taxon>Bacteria</taxon>
        <taxon>Bacillati</taxon>
        <taxon>Bacillota</taxon>
        <taxon>Clostridia</taxon>
        <taxon>Eubacteriales</taxon>
        <taxon>Acutalibacteraceae</taxon>
        <taxon>Hydrogeniiclostridium</taxon>
    </lineage>
</organism>
<name>A0A328UD30_9FIRM</name>
<dbReference type="InterPro" id="IPR051796">
    <property type="entry name" value="ISF_SsuE-like"/>
</dbReference>
<dbReference type="AlphaFoldDB" id="A0A328UD30"/>
<evidence type="ECO:0000256" key="1">
    <source>
        <dbReference type="ARBA" id="ARBA00022630"/>
    </source>
</evidence>
<dbReference type="SUPFAM" id="SSF52218">
    <property type="entry name" value="Flavoproteins"/>
    <property type="match status" value="1"/>
</dbReference>
<dbReference type="GO" id="GO:0016491">
    <property type="term" value="F:oxidoreductase activity"/>
    <property type="evidence" value="ECO:0007669"/>
    <property type="project" value="InterPro"/>
</dbReference>
<comment type="caution">
    <text evidence="4">The sequence shown here is derived from an EMBL/GenBank/DDBJ whole genome shotgun (WGS) entry which is preliminary data.</text>
</comment>
<dbReference type="EMBL" id="QLYR01000004">
    <property type="protein sequence ID" value="RAQ28792.1"/>
    <property type="molecule type" value="Genomic_DNA"/>
</dbReference>
<dbReference type="InterPro" id="IPR029039">
    <property type="entry name" value="Flavoprotein-like_sf"/>
</dbReference>
<reference evidence="4 5" key="1">
    <citation type="submission" date="2018-06" db="EMBL/GenBank/DDBJ databases">
        <title>Noncontiguous genome sequence of Ruminococcaceae bacterium ASD2818.</title>
        <authorList>
            <person name="Chaplin A.V."/>
            <person name="Sokolova S.R."/>
            <person name="Kochetkova T.O."/>
            <person name="Goltsov A.Y."/>
            <person name="Trofimov D.Y."/>
            <person name="Efimov B.A."/>
        </authorList>
    </citation>
    <scope>NUCLEOTIDE SEQUENCE [LARGE SCALE GENOMIC DNA]</scope>
    <source>
        <strain evidence="4 5">ASD2818</strain>
    </source>
</reference>
<dbReference type="PANTHER" id="PTHR43278:SF4">
    <property type="entry name" value="NAD(P)H-DEPENDENT FMN-CONTAINING OXIDOREDUCTASE YWQN-RELATED"/>
    <property type="match status" value="1"/>
</dbReference>
<evidence type="ECO:0000256" key="2">
    <source>
        <dbReference type="ARBA" id="ARBA00022643"/>
    </source>
</evidence>
<dbReference type="Gene3D" id="3.40.50.360">
    <property type="match status" value="1"/>
</dbReference>
<evidence type="ECO:0000313" key="4">
    <source>
        <dbReference type="EMBL" id="RAQ28792.1"/>
    </source>
</evidence>
<dbReference type="InterPro" id="IPR005025">
    <property type="entry name" value="FMN_Rdtase-like_dom"/>
</dbReference>
<keyword evidence="2" id="KW-0288">FMN</keyword>
<protein>
    <submittedName>
        <fullName evidence="4">Flavodoxin family protein</fullName>
    </submittedName>
</protein>
<dbReference type="RefSeq" id="WP_112332714.1">
    <property type="nucleotide sequence ID" value="NZ_JADPHD010000011.1"/>
</dbReference>
<proteinExistence type="predicted"/>
<sequence length="205" mass="22814">MKVLLVNGSPHEQGCTNRALEELQAQFAREDAEAEIFWLGKSMQPCIACNRCAGLGRCVFDDRVNVFARLAETADGFVFGTPVYYSGASGALVSFMNRLFYAHGRKLMYKPAATVVSCRRGGATMAFAELNQHYLMLNMLVVGSQYWNQVHGAVPEDVEQDLEGLQTMRTLARNMAWTLRCLEAGRRAGVETPRPEPVTPTNFIR</sequence>
<feature type="domain" description="NADPH-dependent FMN reductase-like" evidence="3">
    <location>
        <begin position="1"/>
        <end position="148"/>
    </location>
</feature>
<dbReference type="Pfam" id="PF03358">
    <property type="entry name" value="FMN_red"/>
    <property type="match status" value="1"/>
</dbReference>
<dbReference type="PANTHER" id="PTHR43278">
    <property type="entry name" value="NAD(P)H-DEPENDENT FMN-CONTAINING OXIDOREDUCTASE YWQN-RELATED"/>
    <property type="match status" value="1"/>
</dbReference>
<evidence type="ECO:0000313" key="5">
    <source>
        <dbReference type="Proteomes" id="UP000249377"/>
    </source>
</evidence>
<accession>A0A328UD30</accession>
<evidence type="ECO:0000259" key="3">
    <source>
        <dbReference type="Pfam" id="PF03358"/>
    </source>
</evidence>
<keyword evidence="1" id="KW-0285">Flavoprotein</keyword>